<keyword evidence="5" id="KW-1185">Reference proteome</keyword>
<dbReference type="PANTHER" id="PTHR30097">
    <property type="entry name" value="CATION EFFLUX SYSTEM PROTEIN CUSB"/>
    <property type="match status" value="1"/>
</dbReference>
<feature type="chain" id="PRO_5028924141" evidence="3">
    <location>
        <begin position="26"/>
        <end position="345"/>
    </location>
</feature>
<dbReference type="Gene3D" id="2.40.50.100">
    <property type="match status" value="1"/>
</dbReference>
<dbReference type="NCBIfam" id="TIGR01730">
    <property type="entry name" value="RND_mfp"/>
    <property type="match status" value="1"/>
</dbReference>
<dbReference type="PANTHER" id="PTHR30097:SF4">
    <property type="entry name" value="SLR6042 PROTEIN"/>
    <property type="match status" value="1"/>
</dbReference>
<dbReference type="InterPro" id="IPR051909">
    <property type="entry name" value="MFP_Cation_Efflux"/>
</dbReference>
<dbReference type="Gene3D" id="2.40.420.20">
    <property type="match status" value="1"/>
</dbReference>
<dbReference type="InterPro" id="IPR006143">
    <property type="entry name" value="RND_pump_MFP"/>
</dbReference>
<evidence type="ECO:0000256" key="3">
    <source>
        <dbReference type="SAM" id="SignalP"/>
    </source>
</evidence>
<keyword evidence="3" id="KW-0732">Signal</keyword>
<reference evidence="4 5" key="1">
    <citation type="submission" date="2020-04" db="EMBL/GenBank/DDBJ databases">
        <authorList>
            <person name="De Canck E."/>
        </authorList>
    </citation>
    <scope>NUCLEOTIDE SEQUENCE [LARGE SCALE GENOMIC DNA]</scope>
    <source>
        <strain evidence="4 5">LMG 28614</strain>
    </source>
</reference>
<evidence type="ECO:0000313" key="5">
    <source>
        <dbReference type="Proteomes" id="UP000494365"/>
    </source>
</evidence>
<evidence type="ECO:0000313" key="4">
    <source>
        <dbReference type="EMBL" id="CAB3803476.1"/>
    </source>
</evidence>
<protein>
    <submittedName>
        <fullName evidence="4">Uncharacterized protein</fullName>
    </submittedName>
</protein>
<dbReference type="Gene3D" id="1.10.287.470">
    <property type="entry name" value="Helix hairpin bin"/>
    <property type="match status" value="1"/>
</dbReference>
<dbReference type="GO" id="GO:0015679">
    <property type="term" value="P:plasma membrane copper ion transport"/>
    <property type="evidence" value="ECO:0007669"/>
    <property type="project" value="TreeGrafter"/>
</dbReference>
<proteinExistence type="inferred from homology"/>
<dbReference type="SUPFAM" id="SSF111369">
    <property type="entry name" value="HlyD-like secretion proteins"/>
    <property type="match status" value="1"/>
</dbReference>
<dbReference type="GO" id="GO:0022857">
    <property type="term" value="F:transmembrane transporter activity"/>
    <property type="evidence" value="ECO:0007669"/>
    <property type="project" value="InterPro"/>
</dbReference>
<dbReference type="GO" id="GO:0030313">
    <property type="term" value="C:cell envelope"/>
    <property type="evidence" value="ECO:0007669"/>
    <property type="project" value="TreeGrafter"/>
</dbReference>
<evidence type="ECO:0000256" key="2">
    <source>
        <dbReference type="ARBA" id="ARBA00022448"/>
    </source>
</evidence>
<organism evidence="4 5">
    <name type="scientific">Paraburkholderia ultramafica</name>
    <dbReference type="NCBI Taxonomy" id="1544867"/>
    <lineage>
        <taxon>Bacteria</taxon>
        <taxon>Pseudomonadati</taxon>
        <taxon>Pseudomonadota</taxon>
        <taxon>Betaproteobacteria</taxon>
        <taxon>Burkholderiales</taxon>
        <taxon>Burkholderiaceae</taxon>
        <taxon>Paraburkholderia</taxon>
    </lineage>
</organism>
<dbReference type="EMBL" id="CADIKK010000035">
    <property type="protein sequence ID" value="CAB3803476.1"/>
    <property type="molecule type" value="Genomic_DNA"/>
</dbReference>
<dbReference type="Gene3D" id="2.40.30.170">
    <property type="match status" value="1"/>
</dbReference>
<dbReference type="GO" id="GO:0016020">
    <property type="term" value="C:membrane"/>
    <property type="evidence" value="ECO:0007669"/>
    <property type="project" value="InterPro"/>
</dbReference>
<name>A0A6S7C8G1_9BURK</name>
<accession>A0A6S7C8G1</accession>
<feature type="signal peptide" evidence="3">
    <location>
        <begin position="1"/>
        <end position="25"/>
    </location>
</feature>
<evidence type="ECO:0000256" key="1">
    <source>
        <dbReference type="ARBA" id="ARBA00009477"/>
    </source>
</evidence>
<gene>
    <name evidence="4" type="ORF">LMG28614_05829</name>
</gene>
<sequence length="345" mass="36132">MKPVRLLVIAAILSSWCAASPRVFAQDVVTMPAVQKRIVVKVSAPAHVQAVSNAVLAAPTAGIVSGLRITPGEPVQPGQTLARLTGPTVTYEKARLAADVKTARLRVSAATQAAEIEQQKFDDQLSTRDAIARVRADLDAARQQLVTAQAAAQGYVGLATITASEPGVVTAVSAADGQYVSAGQALVTVSSSRDLHVVANFYGSDAALVAVGMKAVFLPESGEAPVYVVVKRTSWSVPTPGQLEVWLSPVQGGSLDSGAVGTVSLSASDDRQLAVPSTALVLDSGEWWVLVHDNTGNHRRHVAPGLADAGWTSIRNGLSAGELVVTQDAYLHFHQDFSSRYQQAD</sequence>
<keyword evidence="2" id="KW-0813">Transport</keyword>
<dbReference type="RefSeq" id="WP_175152816.1">
    <property type="nucleotide sequence ID" value="NZ_CADIKK010000035.1"/>
</dbReference>
<dbReference type="Proteomes" id="UP000494365">
    <property type="component" value="Unassembled WGS sequence"/>
</dbReference>
<dbReference type="AlphaFoldDB" id="A0A6S7C8G1"/>
<dbReference type="GO" id="GO:0060003">
    <property type="term" value="P:copper ion export"/>
    <property type="evidence" value="ECO:0007669"/>
    <property type="project" value="TreeGrafter"/>
</dbReference>
<comment type="similarity">
    <text evidence="1">Belongs to the membrane fusion protein (MFP) (TC 8.A.1) family.</text>
</comment>